<reference evidence="4" key="1">
    <citation type="submission" date="2016-06" db="EMBL/GenBank/DDBJ databases">
        <title>Parallel loss of symbiosis genes in relatives of nitrogen-fixing non-legume Parasponia.</title>
        <authorList>
            <person name="Van Velzen R."/>
            <person name="Holmer R."/>
            <person name="Bu F."/>
            <person name="Rutten L."/>
            <person name="Van Zeijl A."/>
            <person name="Liu W."/>
            <person name="Santuari L."/>
            <person name="Cao Q."/>
            <person name="Sharma T."/>
            <person name="Shen D."/>
            <person name="Roswanjaya Y."/>
            <person name="Wardhani T."/>
            <person name="Kalhor M.S."/>
            <person name="Jansen J."/>
            <person name="Van den Hoogen J."/>
            <person name="Gungor B."/>
            <person name="Hartog M."/>
            <person name="Hontelez J."/>
            <person name="Verver J."/>
            <person name="Yang W.-C."/>
            <person name="Schijlen E."/>
            <person name="Repin R."/>
            <person name="Schilthuizen M."/>
            <person name="Schranz E."/>
            <person name="Heidstra R."/>
            <person name="Miyata K."/>
            <person name="Fedorova E."/>
            <person name="Kohlen W."/>
            <person name="Bisseling T."/>
            <person name="Smit S."/>
            <person name="Geurts R."/>
        </authorList>
    </citation>
    <scope>NUCLEOTIDE SEQUENCE [LARGE SCALE GENOMIC DNA]</scope>
    <source>
        <strain evidence="4">cv. RG33-2</strain>
    </source>
</reference>
<feature type="signal peptide" evidence="2">
    <location>
        <begin position="1"/>
        <end position="24"/>
    </location>
</feature>
<comment type="similarity">
    <text evidence="1">Belongs to the 'GDSL' lipolytic enzyme family.</text>
</comment>
<proteinExistence type="inferred from homology"/>
<organism evidence="3 4">
    <name type="scientific">Trema orientale</name>
    <name type="common">Charcoal tree</name>
    <name type="synonym">Celtis orientalis</name>
    <dbReference type="NCBI Taxonomy" id="63057"/>
    <lineage>
        <taxon>Eukaryota</taxon>
        <taxon>Viridiplantae</taxon>
        <taxon>Streptophyta</taxon>
        <taxon>Embryophyta</taxon>
        <taxon>Tracheophyta</taxon>
        <taxon>Spermatophyta</taxon>
        <taxon>Magnoliopsida</taxon>
        <taxon>eudicotyledons</taxon>
        <taxon>Gunneridae</taxon>
        <taxon>Pentapetalae</taxon>
        <taxon>rosids</taxon>
        <taxon>fabids</taxon>
        <taxon>Rosales</taxon>
        <taxon>Cannabaceae</taxon>
        <taxon>Trema</taxon>
    </lineage>
</organism>
<accession>A0A2P5EJY4</accession>
<evidence type="ECO:0000256" key="1">
    <source>
        <dbReference type="ARBA" id="ARBA00008668"/>
    </source>
</evidence>
<dbReference type="Proteomes" id="UP000237000">
    <property type="component" value="Unassembled WGS sequence"/>
</dbReference>
<keyword evidence="4" id="KW-1185">Reference proteome</keyword>
<sequence length="367" mass="41214">MAPSTFFLIIFVHILAIFSYSCSASKPKLSPEFPAILVFGDSTVDTGNNNYIHTAFKANHYPYGKDFNGHVPTGRFSNGKLVPDLVASMVNIKDTVPPFLHPKLSDKDVLTGVSFASAGSGYDELTTTASGVIPISKQIHYFKKYLARLGRIVREKQAKERVSRALVIVSAGTNDFLFNYYDIPARRFEFNTSGYQDFVQKRLKNFIEELYNHGCRRITVSGLPPVGCLPIQRTIQFWGDRRCIEDQNLGAKTYNHKLAMALPKIQANLPGSKVVYADIYTPLFDMINHPKKYGFVETERGCCGTGLVEAGPTCNVLTPTCEEASKYLFWDSIHPSEATYKYLAQYLEKEVLPKLNGNHSHHHDYFA</sequence>
<dbReference type="FunCoup" id="A0A2P5EJY4">
    <property type="interactions" value="55"/>
</dbReference>
<dbReference type="STRING" id="63057.A0A2P5EJY4"/>
<dbReference type="PANTHER" id="PTHR45642">
    <property type="entry name" value="GDSL ESTERASE/LIPASE EXL3"/>
    <property type="match status" value="1"/>
</dbReference>
<dbReference type="Pfam" id="PF00657">
    <property type="entry name" value="Lipase_GDSL"/>
    <property type="match status" value="1"/>
</dbReference>
<comment type="caution">
    <text evidence="3">The sequence shown here is derived from an EMBL/GenBank/DDBJ whole genome shotgun (WGS) entry which is preliminary data.</text>
</comment>
<protein>
    <submittedName>
        <fullName evidence="3">Lipase</fullName>
    </submittedName>
</protein>
<evidence type="ECO:0000256" key="2">
    <source>
        <dbReference type="SAM" id="SignalP"/>
    </source>
</evidence>
<dbReference type="EMBL" id="JXTC01000141">
    <property type="protein sequence ID" value="PON85839.1"/>
    <property type="molecule type" value="Genomic_DNA"/>
</dbReference>
<keyword evidence="2" id="KW-0732">Signal</keyword>
<dbReference type="FunFam" id="3.40.50.1110:FF:000003">
    <property type="entry name" value="GDSL esterase/lipase APG"/>
    <property type="match status" value="1"/>
</dbReference>
<dbReference type="InParanoid" id="A0A2P5EJY4"/>
<dbReference type="InterPro" id="IPR036514">
    <property type="entry name" value="SGNH_hydro_sf"/>
</dbReference>
<dbReference type="CDD" id="cd01837">
    <property type="entry name" value="SGNH_plant_lipase_like"/>
    <property type="match status" value="1"/>
</dbReference>
<dbReference type="OrthoDB" id="1600564at2759"/>
<dbReference type="InterPro" id="IPR035669">
    <property type="entry name" value="SGNH_plant_lipase-like"/>
</dbReference>
<dbReference type="InterPro" id="IPR050592">
    <property type="entry name" value="GDSL_lipolytic_enzyme"/>
</dbReference>
<name>A0A2P5EJY4_TREOI</name>
<dbReference type="SUPFAM" id="SSF52266">
    <property type="entry name" value="SGNH hydrolase"/>
    <property type="match status" value="1"/>
</dbReference>
<dbReference type="InterPro" id="IPR001087">
    <property type="entry name" value="GDSL"/>
</dbReference>
<dbReference type="GO" id="GO:0016788">
    <property type="term" value="F:hydrolase activity, acting on ester bonds"/>
    <property type="evidence" value="ECO:0007669"/>
    <property type="project" value="InterPro"/>
</dbReference>
<gene>
    <name evidence="3" type="ORF">TorRG33x02_183030</name>
</gene>
<dbReference type="PANTHER" id="PTHR45642:SF120">
    <property type="entry name" value="GDSL-LIKE LIPASE_ACYLHYDROLASE"/>
    <property type="match status" value="1"/>
</dbReference>
<dbReference type="AlphaFoldDB" id="A0A2P5EJY4"/>
<feature type="chain" id="PRO_5015113054" evidence="2">
    <location>
        <begin position="25"/>
        <end position="367"/>
    </location>
</feature>
<evidence type="ECO:0000313" key="3">
    <source>
        <dbReference type="EMBL" id="PON85839.1"/>
    </source>
</evidence>
<evidence type="ECO:0000313" key="4">
    <source>
        <dbReference type="Proteomes" id="UP000237000"/>
    </source>
</evidence>
<dbReference type="Gene3D" id="3.40.50.1110">
    <property type="entry name" value="SGNH hydrolase"/>
    <property type="match status" value="1"/>
</dbReference>